<accession>A0A1U7LLT1</accession>
<proteinExistence type="predicted"/>
<keyword evidence="1" id="KW-0132">Cell division</keyword>
<organism evidence="1 2">
    <name type="scientific">Neolecta irregularis (strain DAH-3)</name>
    <dbReference type="NCBI Taxonomy" id="1198029"/>
    <lineage>
        <taxon>Eukaryota</taxon>
        <taxon>Fungi</taxon>
        <taxon>Dikarya</taxon>
        <taxon>Ascomycota</taxon>
        <taxon>Taphrinomycotina</taxon>
        <taxon>Neolectales</taxon>
        <taxon>Neolectaceae</taxon>
        <taxon>Neolecta</taxon>
    </lineage>
</organism>
<dbReference type="EMBL" id="LXFE01001445">
    <property type="protein sequence ID" value="OLL23599.1"/>
    <property type="molecule type" value="Genomic_DNA"/>
</dbReference>
<protein>
    <submittedName>
        <fullName evidence="1">Cell division cycle-associated 7-like protein</fullName>
    </submittedName>
</protein>
<comment type="caution">
    <text evidence="1">The sequence shown here is derived from an EMBL/GenBank/DDBJ whole genome shotgun (WGS) entry which is preliminary data.</text>
</comment>
<evidence type="ECO:0000313" key="2">
    <source>
        <dbReference type="Proteomes" id="UP000186594"/>
    </source>
</evidence>
<keyword evidence="2" id="KW-1185">Reference proteome</keyword>
<name>A0A1U7LLT1_NEOID</name>
<dbReference type="Proteomes" id="UP000186594">
    <property type="component" value="Unassembled WGS sequence"/>
</dbReference>
<reference evidence="1 2" key="1">
    <citation type="submission" date="2016-04" db="EMBL/GenBank/DDBJ databases">
        <title>Evolutionary innovation and constraint leading to complex multicellularity in the Ascomycota.</title>
        <authorList>
            <person name="Cisse O."/>
            <person name="Nguyen A."/>
            <person name="Hewitt D.A."/>
            <person name="Jedd G."/>
            <person name="Stajich J.E."/>
        </authorList>
    </citation>
    <scope>NUCLEOTIDE SEQUENCE [LARGE SCALE GENOMIC DNA]</scope>
    <source>
        <strain evidence="1 2">DAH-3</strain>
    </source>
</reference>
<gene>
    <name evidence="1" type="ORF">NEOLI_004440</name>
</gene>
<sequence>MSKEEGLFPHSFEEPNQKELAPTGILAHFTKQNGVSSVLDLKQSNPKALEKLKPLKSIHAAPKEVKQPITIKRQQVISEPPIFEPIDIPDDKIWWHRLEIREFVIRCAKSTSIYAELPVASLLKIQPKHLQTFNDLQAEWSNLALKNLIVRLLRIIYNDGNPTFDDEMLLKTHKEIEKQSADKEFIWTLLRRLLESAIRLDKAPGQLNEEERLWMVICLIDLVLDGESIRKQMEHDIDTLHTLIKSHTDKTKTIKEEYSNRRSELFAKRVQMKTSQWQSELEIFMKQHTALLQPLEFKLFERSRELSTKTGFLGEDYHGTRYYVLSQRPRNTNRNWGSYLLALSEDGKWQRIVDGIEIIKCAQWVRTSATVYCPAINKPRRGGTTSDSGVIADQTSIGEISTMMKAIVEVVVVEIPPRTRESIIDCAEKIERLGKYVQFKWPMKEDQLNAMAAD</sequence>
<evidence type="ECO:0000313" key="1">
    <source>
        <dbReference type="EMBL" id="OLL23599.1"/>
    </source>
</evidence>
<dbReference type="GO" id="GO:0051301">
    <property type="term" value="P:cell division"/>
    <property type="evidence" value="ECO:0007669"/>
    <property type="project" value="UniProtKB-KW"/>
</dbReference>
<dbReference type="AlphaFoldDB" id="A0A1U7LLT1"/>
<dbReference type="STRING" id="1198029.A0A1U7LLT1"/>
<keyword evidence="1" id="KW-0131">Cell cycle</keyword>